<evidence type="ECO:0000313" key="2">
    <source>
        <dbReference type="EMBL" id="MBC8535260.1"/>
    </source>
</evidence>
<dbReference type="Proteomes" id="UP000620366">
    <property type="component" value="Unassembled WGS sequence"/>
</dbReference>
<dbReference type="EMBL" id="JACRSP010000001">
    <property type="protein sequence ID" value="MBC8535260.1"/>
    <property type="molecule type" value="Genomic_DNA"/>
</dbReference>
<sequence length="196" mass="20782">MTRAEYFIALERELRALPEEEQRSALLYYAEYFDDAGPEREQEVMAELGAPEQVAAQIMTDFAVKSAAEAPAPPVKKGLSTVWMVILAIFAAPIALPLALAGAIVVLALLLVVFVLIVAFFAVCLALFAASIAAAILGLTALPAHPPTAIALIGAGLVVFAVGILLTMPTIWFARLSVSGVARLGSKLLVRRRVKA</sequence>
<evidence type="ECO:0000256" key="1">
    <source>
        <dbReference type="SAM" id="Phobius"/>
    </source>
</evidence>
<dbReference type="AlphaFoldDB" id="A0A926DDY2"/>
<keyword evidence="1" id="KW-0812">Transmembrane</keyword>
<evidence type="ECO:0000313" key="3">
    <source>
        <dbReference type="Proteomes" id="UP000620366"/>
    </source>
</evidence>
<protein>
    <submittedName>
        <fullName evidence="2">DUF1700 domain-containing protein</fullName>
    </submittedName>
</protein>
<comment type="caution">
    <text evidence="2">The sequence shown here is derived from an EMBL/GenBank/DDBJ whole genome shotgun (WGS) entry which is preliminary data.</text>
</comment>
<reference evidence="2" key="1">
    <citation type="submission" date="2020-08" db="EMBL/GenBank/DDBJ databases">
        <title>Genome public.</title>
        <authorList>
            <person name="Liu C."/>
            <person name="Sun Q."/>
        </authorList>
    </citation>
    <scope>NUCLEOTIDE SEQUENCE</scope>
    <source>
        <strain evidence="2">BX7</strain>
    </source>
</reference>
<keyword evidence="1" id="KW-1133">Transmembrane helix</keyword>
<feature type="transmembrane region" description="Helical" evidence="1">
    <location>
        <begin position="107"/>
        <end position="137"/>
    </location>
</feature>
<feature type="transmembrane region" description="Helical" evidence="1">
    <location>
        <begin position="81"/>
        <end position="100"/>
    </location>
</feature>
<proteinExistence type="predicted"/>
<keyword evidence="3" id="KW-1185">Reference proteome</keyword>
<organism evidence="2 3">
    <name type="scientific">Feifania hominis</name>
    <dbReference type="NCBI Taxonomy" id="2763660"/>
    <lineage>
        <taxon>Bacteria</taxon>
        <taxon>Bacillati</taxon>
        <taxon>Bacillota</taxon>
        <taxon>Clostridia</taxon>
        <taxon>Eubacteriales</taxon>
        <taxon>Feifaniaceae</taxon>
        <taxon>Feifania</taxon>
    </lineage>
</organism>
<dbReference type="RefSeq" id="WP_249298894.1">
    <property type="nucleotide sequence ID" value="NZ_JACRSP010000001.1"/>
</dbReference>
<dbReference type="Pfam" id="PF22564">
    <property type="entry name" value="HAAS"/>
    <property type="match status" value="1"/>
</dbReference>
<feature type="transmembrane region" description="Helical" evidence="1">
    <location>
        <begin position="149"/>
        <end position="174"/>
    </location>
</feature>
<name>A0A926DDY2_9FIRM</name>
<gene>
    <name evidence="2" type="ORF">H8695_00915</name>
</gene>
<keyword evidence="1" id="KW-0472">Membrane</keyword>
<accession>A0A926DDY2</accession>